<feature type="non-terminal residue" evidence="1">
    <location>
        <position position="38"/>
    </location>
</feature>
<evidence type="ECO:0000313" key="1">
    <source>
        <dbReference type="EMBL" id="MBA0736921.1"/>
    </source>
</evidence>
<reference evidence="1 2" key="1">
    <citation type="journal article" date="2019" name="Genome Biol. Evol.">
        <title>Insights into the evolution of the New World diploid cottons (Gossypium, subgenus Houzingenia) based on genome sequencing.</title>
        <authorList>
            <person name="Grover C.E."/>
            <person name="Arick M.A. 2nd"/>
            <person name="Thrash A."/>
            <person name="Conover J.L."/>
            <person name="Sanders W.S."/>
            <person name="Peterson D.G."/>
            <person name="Frelichowski J.E."/>
            <person name="Scheffler J.A."/>
            <person name="Scheffler B.E."/>
            <person name="Wendel J.F."/>
        </authorList>
    </citation>
    <scope>NUCLEOTIDE SEQUENCE [LARGE SCALE GENOMIC DNA]</scope>
    <source>
        <strain evidence="1">5</strain>
        <tissue evidence="1">Leaf</tissue>
    </source>
</reference>
<gene>
    <name evidence="1" type="ORF">Gogos_010407</name>
</gene>
<comment type="caution">
    <text evidence="1">The sequence shown here is derived from an EMBL/GenBank/DDBJ whole genome shotgun (WGS) entry which is preliminary data.</text>
</comment>
<dbReference type="EMBL" id="JABEZY010000004">
    <property type="protein sequence ID" value="MBA0736921.1"/>
    <property type="molecule type" value="Genomic_DNA"/>
</dbReference>
<evidence type="ECO:0000313" key="2">
    <source>
        <dbReference type="Proteomes" id="UP000593579"/>
    </source>
</evidence>
<keyword evidence="2" id="KW-1185">Reference proteome</keyword>
<protein>
    <submittedName>
        <fullName evidence="1">Uncharacterized protein</fullName>
    </submittedName>
</protein>
<dbReference type="AlphaFoldDB" id="A0A7J9BL72"/>
<proteinExistence type="predicted"/>
<sequence>MYGVGNLLVLRRHLWIQGYKKQCPFCCSNRDRKCYSSS</sequence>
<accession>A0A7J9BL72</accession>
<dbReference type="Proteomes" id="UP000593579">
    <property type="component" value="Unassembled WGS sequence"/>
</dbReference>
<organism evidence="1 2">
    <name type="scientific">Gossypium gossypioides</name>
    <name type="common">Mexican cotton</name>
    <name type="synonym">Selera gossypioides</name>
    <dbReference type="NCBI Taxonomy" id="34282"/>
    <lineage>
        <taxon>Eukaryota</taxon>
        <taxon>Viridiplantae</taxon>
        <taxon>Streptophyta</taxon>
        <taxon>Embryophyta</taxon>
        <taxon>Tracheophyta</taxon>
        <taxon>Spermatophyta</taxon>
        <taxon>Magnoliopsida</taxon>
        <taxon>eudicotyledons</taxon>
        <taxon>Gunneridae</taxon>
        <taxon>Pentapetalae</taxon>
        <taxon>rosids</taxon>
        <taxon>malvids</taxon>
        <taxon>Malvales</taxon>
        <taxon>Malvaceae</taxon>
        <taxon>Malvoideae</taxon>
        <taxon>Gossypium</taxon>
    </lineage>
</organism>
<dbReference type="OrthoDB" id="981670at2759"/>
<name>A0A7J9BL72_GOSGO</name>